<evidence type="ECO:0000256" key="1">
    <source>
        <dbReference type="ARBA" id="ARBA00004173"/>
    </source>
</evidence>
<keyword evidence="7" id="KW-0472">Membrane</keyword>
<dbReference type="GO" id="GO:0005783">
    <property type="term" value="C:endoplasmic reticulum"/>
    <property type="evidence" value="ECO:0007669"/>
    <property type="project" value="UniProtKB-SubCell"/>
</dbReference>
<keyword evidence="6" id="KW-0496">Mitochondrion</keyword>
<reference evidence="10" key="1">
    <citation type="submission" date="2016-03" db="EMBL/GenBank/DDBJ databases">
        <title>Mechanisms controlling the formation of the plant cell surface in tip-growing cells are functionally conserved among land plants.</title>
        <authorList>
            <person name="Honkanen S."/>
            <person name="Jones V.A."/>
            <person name="Morieri G."/>
            <person name="Champion C."/>
            <person name="Hetherington A.J."/>
            <person name="Kelly S."/>
            <person name="Saint-Marcoux D."/>
            <person name="Proust H."/>
            <person name="Prescott H."/>
            <person name="Dolan L."/>
        </authorList>
    </citation>
    <scope>NUCLEOTIDE SEQUENCE [LARGE SCALE GENOMIC DNA]</scope>
    <source>
        <tissue evidence="10">Whole gametophyte</tissue>
    </source>
</reference>
<organism evidence="10 11">
    <name type="scientific">Marchantia polymorpha subsp. ruderalis</name>
    <dbReference type="NCBI Taxonomy" id="1480154"/>
    <lineage>
        <taxon>Eukaryota</taxon>
        <taxon>Viridiplantae</taxon>
        <taxon>Streptophyta</taxon>
        <taxon>Embryophyta</taxon>
        <taxon>Marchantiophyta</taxon>
        <taxon>Marchantiopsida</taxon>
        <taxon>Marchantiidae</taxon>
        <taxon>Marchantiales</taxon>
        <taxon>Marchantiaceae</taxon>
        <taxon>Marchantia</taxon>
    </lineage>
</organism>
<dbReference type="PANTHER" id="PTHR48182:SF2">
    <property type="entry name" value="PROTEIN SERAC1"/>
    <property type="match status" value="1"/>
</dbReference>
<evidence type="ECO:0000259" key="9">
    <source>
        <dbReference type="Pfam" id="PF23598"/>
    </source>
</evidence>
<dbReference type="SUPFAM" id="SSF53474">
    <property type="entry name" value="alpha/beta-Hydrolases"/>
    <property type="match status" value="1"/>
</dbReference>
<dbReference type="SUPFAM" id="SSF52058">
    <property type="entry name" value="L domain-like"/>
    <property type="match status" value="1"/>
</dbReference>
<evidence type="ECO:0000256" key="2">
    <source>
        <dbReference type="ARBA" id="ARBA00004240"/>
    </source>
</evidence>
<keyword evidence="11" id="KW-1185">Reference proteome</keyword>
<dbReference type="InterPro" id="IPR052374">
    <property type="entry name" value="SERAC1"/>
</dbReference>
<dbReference type="Pfam" id="PF23598">
    <property type="entry name" value="LRR_14"/>
    <property type="match status" value="1"/>
</dbReference>
<dbReference type="Proteomes" id="UP000077202">
    <property type="component" value="Unassembled WGS sequence"/>
</dbReference>
<evidence type="ECO:0000256" key="5">
    <source>
        <dbReference type="ARBA" id="ARBA00022824"/>
    </source>
</evidence>
<dbReference type="PRINTS" id="PR00364">
    <property type="entry name" value="DISEASERSIST"/>
</dbReference>
<evidence type="ECO:0000256" key="4">
    <source>
        <dbReference type="ARBA" id="ARBA00022737"/>
    </source>
</evidence>
<dbReference type="InterPro" id="IPR002182">
    <property type="entry name" value="NB-ARC"/>
</dbReference>
<evidence type="ECO:0000256" key="6">
    <source>
        <dbReference type="ARBA" id="ARBA00023128"/>
    </source>
</evidence>
<proteinExistence type="predicted"/>
<dbReference type="InterPro" id="IPR032675">
    <property type="entry name" value="LRR_dom_sf"/>
</dbReference>
<dbReference type="InterPro" id="IPR055414">
    <property type="entry name" value="LRR_R13L4/SHOC2-like"/>
</dbReference>
<sequence>MRYVQRSDSVYLLNSAELSGESAFDCVFLHGLPFKPTREAHKVTWISRTKPSEVWLNWLYEINPSIRILAVSYEDSIKKDSNMDLYLVAENLLGELTRADVGKNRPFIFVCHCFGGIVAKAVCRRANERKELYTTFLQNLKGFCYFGVPHRGYRSLTDIVGKTNIAEGEWFEYVKVSSNKLSRLNELHDLLRNEYDWKVTGLGESLPTELENGRREVLVEEASARYFNFMIVPDADHYSICQPNSRDSSSYQFLETFIETILAQVTMTAENMQDLPQIKVGLLKEIPEISRKVEEIHQELEKHKALGFWGMVGVGKTTLCKYFFNALWNAFPYTLFAEGVKQIPGDEREFEETVLSLVHHKGKKITPAPNLVQLRGKKLLVAFDDVEKDREIELLRKLSRTLLSSSRFIVASQNRQMLNKIDGIHIVRVAPLDGEDSKLLFKTRAFPDNQPLQEWQTKCMEEIVQACGGLPSSLYDVADYLKKCDDKAVWQQINPYLMNGYRGDFVGRDKVWKPLTMSDKVWKPLTMSDKVWKSLTMSYDKLGPEEKQMFLEAATFFQERFVENHGWRHGQRQWTLSEAKVIWSMIYQYEALHWKTLVDRSLVSQVPDDSVIRIHELLKRFGHSLTDNDDFKIRVDSVENLLKILQDVDRKIKNVHTLQVVCEEISGQYSTKICLKCRIPESGGYSNCEHLSQRLPLHEICSMGRLRCLQLVDCEVEKGKATLPRSVVVFSSQNSGKNISFAKSSLLVYLSMTALKIDCLPESVCGLSNLQFLHLEAGNLRSLPDNFGSLQKLRLLKLVAQKLKRLPDSFSRLQDLQKIHLECDRLKCLPESIGHLTQLQELNLKCQTLVSLPPSIGELLALQDLSLRCNALEILPDRFGALVGLQKLELQCDKLQSLPEFFARMSQLRELILVCQNLRRLPRSFLPEPEALQYVCLQCDSLEGVPDSFVAMQALHTREVR</sequence>
<dbReference type="GO" id="GO:0043531">
    <property type="term" value="F:ADP binding"/>
    <property type="evidence" value="ECO:0007669"/>
    <property type="project" value="InterPro"/>
</dbReference>
<name>A0A176VPN7_MARPO</name>
<dbReference type="InterPro" id="IPR029058">
    <property type="entry name" value="AB_hydrolase_fold"/>
</dbReference>
<protein>
    <submittedName>
        <fullName evidence="10">Uncharacterized protein</fullName>
    </submittedName>
</protein>
<dbReference type="GO" id="GO:0016020">
    <property type="term" value="C:membrane"/>
    <property type="evidence" value="ECO:0007669"/>
    <property type="project" value="UniProtKB-SubCell"/>
</dbReference>
<evidence type="ECO:0000313" key="10">
    <source>
        <dbReference type="EMBL" id="OAE22878.1"/>
    </source>
</evidence>
<dbReference type="Gene3D" id="3.40.50.300">
    <property type="entry name" value="P-loop containing nucleotide triphosphate hydrolases"/>
    <property type="match status" value="1"/>
</dbReference>
<evidence type="ECO:0000256" key="7">
    <source>
        <dbReference type="ARBA" id="ARBA00023136"/>
    </source>
</evidence>
<dbReference type="GO" id="GO:0005739">
    <property type="term" value="C:mitochondrion"/>
    <property type="evidence" value="ECO:0007669"/>
    <property type="project" value="UniProtKB-SubCell"/>
</dbReference>
<dbReference type="EMBL" id="LVLJ01003032">
    <property type="protein sequence ID" value="OAE22878.1"/>
    <property type="molecule type" value="Genomic_DNA"/>
</dbReference>
<dbReference type="Pfam" id="PF00931">
    <property type="entry name" value="NB-ARC"/>
    <property type="match status" value="1"/>
</dbReference>
<evidence type="ECO:0000313" key="11">
    <source>
        <dbReference type="Proteomes" id="UP000077202"/>
    </source>
</evidence>
<dbReference type="Gene3D" id="3.80.10.10">
    <property type="entry name" value="Ribonuclease Inhibitor"/>
    <property type="match status" value="1"/>
</dbReference>
<keyword evidence="5" id="KW-0256">Endoplasmic reticulum</keyword>
<dbReference type="AlphaFoldDB" id="A0A176VPN7"/>
<dbReference type="PANTHER" id="PTHR48182">
    <property type="entry name" value="PROTEIN SERAC1"/>
    <property type="match status" value="1"/>
</dbReference>
<dbReference type="SUPFAM" id="SSF52540">
    <property type="entry name" value="P-loop containing nucleoside triphosphate hydrolases"/>
    <property type="match status" value="1"/>
</dbReference>
<comment type="subcellular location">
    <subcellularLocation>
        <location evidence="2">Endoplasmic reticulum</location>
    </subcellularLocation>
    <subcellularLocation>
        <location evidence="3">Membrane</location>
    </subcellularLocation>
    <subcellularLocation>
        <location evidence="1">Mitochondrion</location>
    </subcellularLocation>
</comment>
<evidence type="ECO:0000256" key="3">
    <source>
        <dbReference type="ARBA" id="ARBA00004370"/>
    </source>
</evidence>
<dbReference type="InterPro" id="IPR027417">
    <property type="entry name" value="P-loop_NTPase"/>
</dbReference>
<keyword evidence="4" id="KW-0677">Repeat</keyword>
<dbReference type="GO" id="GO:0006952">
    <property type="term" value="P:defense response"/>
    <property type="evidence" value="ECO:0007669"/>
    <property type="project" value="UniProtKB-KW"/>
</dbReference>
<comment type="caution">
    <text evidence="10">The sequence shown here is derived from an EMBL/GenBank/DDBJ whole genome shotgun (WGS) entry which is preliminary data.</text>
</comment>
<evidence type="ECO:0000259" key="8">
    <source>
        <dbReference type="Pfam" id="PF00931"/>
    </source>
</evidence>
<feature type="domain" description="NB-ARC" evidence="8">
    <location>
        <begin position="292"/>
        <end position="449"/>
    </location>
</feature>
<feature type="domain" description="Disease resistance R13L4/SHOC-2-like LRR" evidence="9">
    <location>
        <begin position="746"/>
        <end position="847"/>
    </location>
</feature>
<accession>A0A176VPN7</accession>
<gene>
    <name evidence="10" type="ORF">AXG93_1405s1050</name>
</gene>